<evidence type="ECO:0000313" key="1">
    <source>
        <dbReference type="EMBL" id="JAH96819.1"/>
    </source>
</evidence>
<dbReference type="EMBL" id="GBXM01011758">
    <property type="protein sequence ID" value="JAH96819.1"/>
    <property type="molecule type" value="Transcribed_RNA"/>
</dbReference>
<name>A0A0E9X2N3_ANGAN</name>
<reference evidence="1" key="2">
    <citation type="journal article" date="2015" name="Fish Shellfish Immunol.">
        <title>Early steps in the European eel (Anguilla anguilla)-Vibrio vulnificus interaction in the gills: Role of the RtxA13 toxin.</title>
        <authorList>
            <person name="Callol A."/>
            <person name="Pajuelo D."/>
            <person name="Ebbesson L."/>
            <person name="Teles M."/>
            <person name="MacKenzie S."/>
            <person name="Amaro C."/>
        </authorList>
    </citation>
    <scope>NUCLEOTIDE SEQUENCE</scope>
</reference>
<organism evidence="1">
    <name type="scientific">Anguilla anguilla</name>
    <name type="common">European freshwater eel</name>
    <name type="synonym">Muraena anguilla</name>
    <dbReference type="NCBI Taxonomy" id="7936"/>
    <lineage>
        <taxon>Eukaryota</taxon>
        <taxon>Metazoa</taxon>
        <taxon>Chordata</taxon>
        <taxon>Craniata</taxon>
        <taxon>Vertebrata</taxon>
        <taxon>Euteleostomi</taxon>
        <taxon>Actinopterygii</taxon>
        <taxon>Neopterygii</taxon>
        <taxon>Teleostei</taxon>
        <taxon>Anguilliformes</taxon>
        <taxon>Anguillidae</taxon>
        <taxon>Anguilla</taxon>
    </lineage>
</organism>
<sequence length="62" mass="7388">MENPLRANQQRVDRADDSKQESYWLMWYCKQHLVNWFSIGCSARISSSSKTKNKKQKKIKIP</sequence>
<reference evidence="1" key="1">
    <citation type="submission" date="2014-11" db="EMBL/GenBank/DDBJ databases">
        <authorList>
            <person name="Amaro Gonzalez C."/>
        </authorList>
    </citation>
    <scope>NUCLEOTIDE SEQUENCE</scope>
</reference>
<protein>
    <submittedName>
        <fullName evidence="1">Uncharacterized protein</fullName>
    </submittedName>
</protein>
<dbReference type="AlphaFoldDB" id="A0A0E9X2N3"/>
<proteinExistence type="predicted"/>
<accession>A0A0E9X2N3</accession>